<protein>
    <submittedName>
        <fullName evidence="1">DUF3222 domain-containing protein</fullName>
    </submittedName>
</protein>
<proteinExistence type="predicted"/>
<evidence type="ECO:0000313" key="2">
    <source>
        <dbReference type="Proteomes" id="UP000285523"/>
    </source>
</evidence>
<comment type="caution">
    <text evidence="1">The sequence shown here is derived from an EMBL/GenBank/DDBJ whole genome shotgun (WGS) entry which is preliminary data.</text>
</comment>
<dbReference type="InterPro" id="IPR021599">
    <property type="entry name" value="DUF3222"/>
</dbReference>
<name>A0A418VH93_RHOPL</name>
<gene>
    <name evidence="1" type="ORF">D4Q52_10045</name>
</gene>
<reference evidence="1 2" key="1">
    <citation type="submission" date="2018-09" db="EMBL/GenBank/DDBJ databases">
        <title>Draft genome sequence of Rhodopseudomonas palustris 2.1.18.</title>
        <authorList>
            <person name="Robertson S.L."/>
            <person name="Meyer T.E."/>
            <person name="Kyndt J.A."/>
        </authorList>
    </citation>
    <scope>NUCLEOTIDE SEQUENCE [LARGE SCALE GENOMIC DNA]</scope>
    <source>
        <strain evidence="1 2">2.1.18</strain>
    </source>
</reference>
<dbReference type="RefSeq" id="WP_119856405.1">
    <property type="nucleotide sequence ID" value="NZ_QYYD01000008.1"/>
</dbReference>
<dbReference type="EMBL" id="QYYD01000008">
    <property type="protein sequence ID" value="RJF75503.1"/>
    <property type="molecule type" value="Genomic_DNA"/>
</dbReference>
<dbReference type="Gene3D" id="1.10.287.780">
    <property type="entry name" value="ITPase-like domains"/>
    <property type="match status" value="1"/>
</dbReference>
<dbReference type="InterPro" id="IPR023104">
    <property type="entry name" value="ITPase-like_dom_sf"/>
</dbReference>
<accession>A0A418VH93</accession>
<dbReference type="Pfam" id="PF11519">
    <property type="entry name" value="DUF3222"/>
    <property type="match status" value="1"/>
</dbReference>
<evidence type="ECO:0000313" key="1">
    <source>
        <dbReference type="EMBL" id="RJF75503.1"/>
    </source>
</evidence>
<dbReference type="OrthoDB" id="7960633at2"/>
<dbReference type="AlphaFoldDB" id="A0A418VH93"/>
<organism evidence="1 2">
    <name type="scientific">Rhodopseudomonas palustris</name>
    <dbReference type="NCBI Taxonomy" id="1076"/>
    <lineage>
        <taxon>Bacteria</taxon>
        <taxon>Pseudomonadati</taxon>
        <taxon>Pseudomonadota</taxon>
        <taxon>Alphaproteobacteria</taxon>
        <taxon>Hyphomicrobiales</taxon>
        <taxon>Nitrobacteraceae</taxon>
        <taxon>Rhodopseudomonas</taxon>
    </lineage>
</organism>
<sequence>MTDFAAPEDIRKVATALLKTAIEIVSEEDGGAHNQCKLCNASVPWLQTGDEIKHAPDCPVVLAQRILSSKPRLHSV</sequence>
<dbReference type="Proteomes" id="UP000285523">
    <property type="component" value="Unassembled WGS sequence"/>
</dbReference>